<comment type="caution">
    <text evidence="3">The sequence shown here is derived from an EMBL/GenBank/DDBJ whole genome shotgun (WGS) entry which is preliminary data.</text>
</comment>
<gene>
    <name evidence="3" type="ORF">QN277_006770</name>
</gene>
<proteinExistence type="inferred from homology"/>
<accession>A0AAE1ITH8</accession>
<evidence type="ECO:0000313" key="3">
    <source>
        <dbReference type="EMBL" id="KAK4257145.1"/>
    </source>
</evidence>
<keyword evidence="4" id="KW-1185">Reference proteome</keyword>
<reference evidence="3" key="1">
    <citation type="submission" date="2023-10" db="EMBL/GenBank/DDBJ databases">
        <title>Chromosome-level genome of the transformable northern wattle, Acacia crassicarpa.</title>
        <authorList>
            <person name="Massaro I."/>
            <person name="Sinha N.R."/>
            <person name="Poethig S."/>
            <person name="Leichty A.R."/>
        </authorList>
    </citation>
    <scope>NUCLEOTIDE SEQUENCE</scope>
    <source>
        <strain evidence="3">Acra3RX</strain>
        <tissue evidence="3">Leaf</tissue>
    </source>
</reference>
<evidence type="ECO:0000256" key="1">
    <source>
        <dbReference type="ARBA" id="ARBA00005474"/>
    </source>
</evidence>
<organism evidence="3 4">
    <name type="scientific">Acacia crassicarpa</name>
    <name type="common">northern wattle</name>
    <dbReference type="NCBI Taxonomy" id="499986"/>
    <lineage>
        <taxon>Eukaryota</taxon>
        <taxon>Viridiplantae</taxon>
        <taxon>Streptophyta</taxon>
        <taxon>Embryophyta</taxon>
        <taxon>Tracheophyta</taxon>
        <taxon>Spermatophyta</taxon>
        <taxon>Magnoliopsida</taxon>
        <taxon>eudicotyledons</taxon>
        <taxon>Gunneridae</taxon>
        <taxon>Pentapetalae</taxon>
        <taxon>rosids</taxon>
        <taxon>fabids</taxon>
        <taxon>Fabales</taxon>
        <taxon>Fabaceae</taxon>
        <taxon>Caesalpinioideae</taxon>
        <taxon>mimosoid clade</taxon>
        <taxon>Acacieae</taxon>
        <taxon>Acacia</taxon>
    </lineage>
</organism>
<evidence type="ECO:0000259" key="2">
    <source>
        <dbReference type="PROSITE" id="PS50891"/>
    </source>
</evidence>
<name>A0AAE1ITH8_9FABA</name>
<dbReference type="InterPro" id="IPR004883">
    <property type="entry name" value="LOB"/>
</dbReference>
<protein>
    <recommendedName>
        <fullName evidence="2">LOB domain-containing protein</fullName>
    </recommendedName>
</protein>
<comment type="similarity">
    <text evidence="1">Belongs to the LOB domain-containing protein family.</text>
</comment>
<dbReference type="Pfam" id="PF03195">
    <property type="entry name" value="LOB"/>
    <property type="match status" value="1"/>
</dbReference>
<dbReference type="AlphaFoldDB" id="A0AAE1ITH8"/>
<sequence length="257" mass="29231">MTLKGGTKQACAACKFQRRKCTPECVLAPYFPADQPKAFQNVHKLFGVSNVEKILKTLEPTQKKIAMESIICQSNFRDKYPVRGCWEEICRLNYQIWYVEEELRAVHQQLEICRQHFLQQHQGCSSSLMLDDVTSQLELGMMTTTPRNNYALPLLSHNPLIIKPETHNSELAWLAVSDQHSYCNSNSSVGYNSMDVESKDHVVTPNSLWVHRNPCGDDDGDSMAMAMNSQLQLVASPPLDMEQKVVGEYYDEITPPF</sequence>
<dbReference type="PANTHER" id="PTHR31301">
    <property type="entry name" value="LOB DOMAIN-CONTAINING PROTEIN 4-RELATED"/>
    <property type="match status" value="1"/>
</dbReference>
<dbReference type="PROSITE" id="PS50891">
    <property type="entry name" value="LOB"/>
    <property type="match status" value="1"/>
</dbReference>
<dbReference type="Proteomes" id="UP001293593">
    <property type="component" value="Unassembled WGS sequence"/>
</dbReference>
<dbReference type="EMBL" id="JAWXYG010000012">
    <property type="protein sequence ID" value="KAK4257145.1"/>
    <property type="molecule type" value="Genomic_DNA"/>
</dbReference>
<dbReference type="PANTHER" id="PTHR31301:SF21">
    <property type="entry name" value="LOB DOMAIN-CONTAINING PROTEIN 27-RELATED"/>
    <property type="match status" value="1"/>
</dbReference>
<feature type="domain" description="LOB" evidence="2">
    <location>
        <begin position="9"/>
        <end position="110"/>
    </location>
</feature>
<evidence type="ECO:0000313" key="4">
    <source>
        <dbReference type="Proteomes" id="UP001293593"/>
    </source>
</evidence>